<evidence type="ECO:0000259" key="5">
    <source>
        <dbReference type="Pfam" id="PF00535"/>
    </source>
</evidence>
<evidence type="ECO:0000313" key="7">
    <source>
        <dbReference type="Proteomes" id="UP000185062"/>
    </source>
</evidence>
<keyword evidence="4" id="KW-1133">Transmembrane helix</keyword>
<accession>A0A1N6FT21</accession>
<dbReference type="Gene3D" id="3.90.550.10">
    <property type="entry name" value="Spore Coat Polysaccharide Biosynthesis Protein SpsA, Chain A"/>
    <property type="match status" value="1"/>
</dbReference>
<dbReference type="RefSeq" id="WP_036573091.1">
    <property type="nucleotide sequence ID" value="NZ_FSRO01000001.1"/>
</dbReference>
<feature type="transmembrane region" description="Helical" evidence="4">
    <location>
        <begin position="306"/>
        <end position="327"/>
    </location>
</feature>
<dbReference type="AlphaFoldDB" id="A0A1N6FT21"/>
<keyword evidence="4" id="KW-0812">Transmembrane</keyword>
<comment type="similarity">
    <text evidence="1">Belongs to the glycosyltransferase 2 family.</text>
</comment>
<evidence type="ECO:0000256" key="1">
    <source>
        <dbReference type="ARBA" id="ARBA00006739"/>
    </source>
</evidence>
<dbReference type="SUPFAM" id="SSF53448">
    <property type="entry name" value="Nucleotide-diphospho-sugar transferases"/>
    <property type="match status" value="1"/>
</dbReference>
<dbReference type="InterPro" id="IPR001173">
    <property type="entry name" value="Glyco_trans_2-like"/>
</dbReference>
<evidence type="ECO:0000256" key="3">
    <source>
        <dbReference type="ARBA" id="ARBA00022679"/>
    </source>
</evidence>
<dbReference type="Pfam" id="PF00535">
    <property type="entry name" value="Glycos_transf_2"/>
    <property type="match status" value="1"/>
</dbReference>
<keyword evidence="4" id="KW-0472">Membrane</keyword>
<proteinExistence type="inferred from homology"/>
<protein>
    <submittedName>
        <fullName evidence="6">Glycosyltransferase, GT2 family</fullName>
    </submittedName>
</protein>
<evidence type="ECO:0000256" key="2">
    <source>
        <dbReference type="ARBA" id="ARBA00022676"/>
    </source>
</evidence>
<reference evidence="6 7" key="1">
    <citation type="submission" date="2016-12" db="EMBL/GenBank/DDBJ databases">
        <authorList>
            <person name="Song W.-J."/>
            <person name="Kurnit D.M."/>
        </authorList>
    </citation>
    <scope>NUCLEOTIDE SEQUENCE [LARGE SCALE GENOMIC DNA]</scope>
    <source>
        <strain evidence="6 7">ATCC 49181</strain>
    </source>
</reference>
<dbReference type="InterPro" id="IPR029044">
    <property type="entry name" value="Nucleotide-diphossugar_trans"/>
</dbReference>
<dbReference type="STRING" id="44575.SAMN05216419_101837"/>
<feature type="domain" description="Glycosyltransferase 2-like" evidence="5">
    <location>
        <begin position="12"/>
        <end position="159"/>
    </location>
</feature>
<dbReference type="PANTHER" id="PTHR43179:SF12">
    <property type="entry name" value="GALACTOFURANOSYLTRANSFERASE GLFT2"/>
    <property type="match status" value="1"/>
</dbReference>
<organism evidence="6 7">
    <name type="scientific">Nitrosomonas cryotolerans ATCC 49181</name>
    <dbReference type="NCBI Taxonomy" id="1131553"/>
    <lineage>
        <taxon>Bacteria</taxon>
        <taxon>Pseudomonadati</taxon>
        <taxon>Pseudomonadota</taxon>
        <taxon>Betaproteobacteria</taxon>
        <taxon>Nitrosomonadales</taxon>
        <taxon>Nitrosomonadaceae</taxon>
        <taxon>Nitrosomonas</taxon>
    </lineage>
</organism>
<dbReference type="GO" id="GO:0016757">
    <property type="term" value="F:glycosyltransferase activity"/>
    <property type="evidence" value="ECO:0007669"/>
    <property type="project" value="UniProtKB-KW"/>
</dbReference>
<dbReference type="eggNOG" id="COG1216">
    <property type="taxonomic scope" value="Bacteria"/>
</dbReference>
<keyword evidence="3 6" id="KW-0808">Transferase</keyword>
<evidence type="ECO:0000313" key="6">
    <source>
        <dbReference type="EMBL" id="SIN98469.1"/>
    </source>
</evidence>
<evidence type="ECO:0000256" key="4">
    <source>
        <dbReference type="SAM" id="Phobius"/>
    </source>
</evidence>
<dbReference type="CDD" id="cd04186">
    <property type="entry name" value="GT_2_like_c"/>
    <property type="match status" value="1"/>
</dbReference>
<name>A0A1N6FT21_9PROT</name>
<dbReference type="Proteomes" id="UP000185062">
    <property type="component" value="Unassembled WGS sequence"/>
</dbReference>
<gene>
    <name evidence="6" type="ORF">SAMN02743940_0393</name>
</gene>
<dbReference type="PANTHER" id="PTHR43179">
    <property type="entry name" value="RHAMNOSYLTRANSFERASE WBBL"/>
    <property type="match status" value="1"/>
</dbReference>
<dbReference type="EMBL" id="FSRO01000001">
    <property type="protein sequence ID" value="SIN98469.1"/>
    <property type="molecule type" value="Genomic_DNA"/>
</dbReference>
<keyword evidence="7" id="KW-1185">Reference proteome</keyword>
<keyword evidence="2" id="KW-0328">Glycosyltransferase</keyword>
<sequence length="337" mass="38455">MTNVSGKPSIDVIIPVYNAPALTRRCIDSVVAYLSPSIRYIYIQDDASDIETREMLDQLPYADIHIYHAQRNQGFGMSVNEAVARSNADFVLILNSDTEMCADFLPVLYATFVADPQLAIVSPAQDGFTRYDVNRYLRRPGGYIPVYHYKGYAFLIRRSVFSGVGGFDPKFGRGYFEDMDLSRRLNQQNWRMGVHPDTRIYHRGGGSFGRGQVYRSLMQHNRGLYLSCYPDVRRNIVLVSDCCDLPDELHNAIEDIFRQGGNVHWLTSVPVPKLSCLQMRNSRTGLVTIVRLMLRGCIRNDKRISAVWILPGIPYALRGLLAIFVYLRKLEVILWKT</sequence>